<proteinExistence type="predicted"/>
<keyword evidence="2" id="KW-1133">Transmembrane helix</keyword>
<feature type="compositionally biased region" description="Polar residues" evidence="1">
    <location>
        <begin position="697"/>
        <end position="712"/>
    </location>
</feature>
<feature type="transmembrane region" description="Helical" evidence="2">
    <location>
        <begin position="143"/>
        <end position="163"/>
    </location>
</feature>
<dbReference type="AlphaFoldDB" id="A0A371DSU3"/>
<feature type="compositionally biased region" description="Polar residues" evidence="1">
    <location>
        <begin position="523"/>
        <end position="534"/>
    </location>
</feature>
<feature type="compositionally biased region" description="Low complexity" evidence="1">
    <location>
        <begin position="629"/>
        <end position="639"/>
    </location>
</feature>
<evidence type="ECO:0000256" key="1">
    <source>
        <dbReference type="SAM" id="MobiDB-lite"/>
    </source>
</evidence>
<dbReference type="OrthoDB" id="3351491at2759"/>
<keyword evidence="2" id="KW-0812">Transmembrane</keyword>
<dbReference type="Proteomes" id="UP000256964">
    <property type="component" value="Unassembled WGS sequence"/>
</dbReference>
<accession>A0A371DSU3</accession>
<feature type="compositionally biased region" description="Polar residues" evidence="1">
    <location>
        <begin position="486"/>
        <end position="500"/>
    </location>
</feature>
<feature type="region of interest" description="Disordered" evidence="1">
    <location>
        <begin position="480"/>
        <end position="639"/>
    </location>
</feature>
<feature type="compositionally biased region" description="Low complexity" evidence="1">
    <location>
        <begin position="582"/>
        <end position="593"/>
    </location>
</feature>
<organism evidence="3 4">
    <name type="scientific">Lentinus brumalis</name>
    <dbReference type="NCBI Taxonomy" id="2498619"/>
    <lineage>
        <taxon>Eukaryota</taxon>
        <taxon>Fungi</taxon>
        <taxon>Dikarya</taxon>
        <taxon>Basidiomycota</taxon>
        <taxon>Agaricomycotina</taxon>
        <taxon>Agaricomycetes</taxon>
        <taxon>Polyporales</taxon>
        <taxon>Polyporaceae</taxon>
        <taxon>Lentinus</taxon>
    </lineage>
</organism>
<evidence type="ECO:0000313" key="4">
    <source>
        <dbReference type="Proteomes" id="UP000256964"/>
    </source>
</evidence>
<dbReference type="STRING" id="139420.A0A371DSU3"/>
<reference evidence="3 4" key="1">
    <citation type="journal article" date="2018" name="Biotechnol. Biofuels">
        <title>Integrative visual omics of the white-rot fungus Polyporus brumalis exposes the biotechnological potential of its oxidative enzymes for delignifying raw plant biomass.</title>
        <authorList>
            <person name="Miyauchi S."/>
            <person name="Rancon A."/>
            <person name="Drula E."/>
            <person name="Hage H."/>
            <person name="Chaduli D."/>
            <person name="Favel A."/>
            <person name="Grisel S."/>
            <person name="Henrissat B."/>
            <person name="Herpoel-Gimbert I."/>
            <person name="Ruiz-Duenas F.J."/>
            <person name="Chevret D."/>
            <person name="Hainaut M."/>
            <person name="Lin J."/>
            <person name="Wang M."/>
            <person name="Pangilinan J."/>
            <person name="Lipzen A."/>
            <person name="Lesage-Meessen L."/>
            <person name="Navarro D."/>
            <person name="Riley R."/>
            <person name="Grigoriev I.V."/>
            <person name="Zhou S."/>
            <person name="Raouche S."/>
            <person name="Rosso M.N."/>
        </authorList>
    </citation>
    <scope>NUCLEOTIDE SEQUENCE [LARGE SCALE GENOMIC DNA]</scope>
    <source>
        <strain evidence="3 4">BRFM 1820</strain>
    </source>
</reference>
<gene>
    <name evidence="3" type="ORF">OH76DRAFT_754609</name>
</gene>
<dbReference type="EMBL" id="KZ857382">
    <property type="protein sequence ID" value="RDX55612.1"/>
    <property type="molecule type" value="Genomic_DNA"/>
</dbReference>
<evidence type="ECO:0000313" key="3">
    <source>
        <dbReference type="EMBL" id="RDX55612.1"/>
    </source>
</evidence>
<keyword evidence="2" id="KW-0472">Membrane</keyword>
<feature type="compositionally biased region" description="Low complexity" evidence="1">
    <location>
        <begin position="501"/>
        <end position="522"/>
    </location>
</feature>
<keyword evidence="4" id="KW-1185">Reference proteome</keyword>
<protein>
    <submittedName>
        <fullName evidence="3">Uncharacterized protein</fullName>
    </submittedName>
</protein>
<feature type="compositionally biased region" description="Low complexity" evidence="1">
    <location>
        <begin position="608"/>
        <end position="620"/>
    </location>
</feature>
<sequence length="748" mass="81395">MSGDPQTGIPYPGDIGSAFAEEFLAHPDFPVIAAFLLGWVFWSGISYAYRSRFLRLLGQICWTFIWRSRHAQVNPSDIEAQASSDVEKIPQRRQSKRSAIHRVSNEAALTFTLNLCFAFAGFAEFCSLLAYDSAGDTACAFTVAWGSMAAQAARLIGLVMLMLELHRRRVSSVEFYALCAAMVIGLSFILAFTATNTGGIVPVPLLGVSVCDRMPYVPTALLSSSWFIVLELYMSGRFLGWNAHKTSLRALLSDSANVYVARACSLLLLDVLTVVPNAMDTTRLAQFIPFSLGALVVLGVYNHTPRDSSAEPVSKVPTPAPSARLARPPSPFPAPLPIMQSPASAAVTRNLIQSFEGQNLEHEVLVVGSPDMPAAQIVVLNQRQPAIVPSSAPPRIGDASVFDDHQARQILPFQVQYAEQLERHVHTGPIVGPIRQKRKRPHVQVVIEDLERHEPSRTRPSIIGSDILRMPSATTIGSKAARKLWSPNSNATPSDYTSRGSSDVVTPSTRTPTTTRDSTMSMFTPSHTRLPSRQASKRKLRSPGEASFKLPWRSAPRSSYASGRTFGGRDELPIVAEGRMEGSSGSRQSTRTSAFTTKQMVIGRPHSLRSTRPSSPQPSRFGMQPPTVPTSSRPSSSQLLTVPEHVRSPAYAPESPSSVRPSSKYIVQTASLPISPPPGAHERVLGSGKLRGPRSPPMSSSTPNLRTGSGWPQHTGREEFQGHTRRRSGSCPELPPLDLAPTTLRHIT</sequence>
<feature type="transmembrane region" description="Helical" evidence="2">
    <location>
        <begin position="175"/>
        <end position="195"/>
    </location>
</feature>
<feature type="region of interest" description="Disordered" evidence="1">
    <location>
        <begin position="670"/>
        <end position="748"/>
    </location>
</feature>
<name>A0A371DSU3_9APHY</name>
<feature type="transmembrane region" description="Helical" evidence="2">
    <location>
        <begin position="107"/>
        <end position="131"/>
    </location>
</feature>
<feature type="region of interest" description="Disordered" evidence="1">
    <location>
        <begin position="306"/>
        <end position="327"/>
    </location>
</feature>
<evidence type="ECO:0000256" key="2">
    <source>
        <dbReference type="SAM" id="Phobius"/>
    </source>
</evidence>
<feature type="transmembrane region" description="Helical" evidence="2">
    <location>
        <begin position="29"/>
        <end position="49"/>
    </location>
</feature>